<dbReference type="GeneID" id="54299762"/>
<dbReference type="Proteomes" id="UP000799438">
    <property type="component" value="Unassembled WGS sequence"/>
</dbReference>
<evidence type="ECO:0000313" key="1">
    <source>
        <dbReference type="EMBL" id="KAF2139788.1"/>
    </source>
</evidence>
<name>A0A6A6B8B1_9PEZI</name>
<evidence type="ECO:0000313" key="2">
    <source>
        <dbReference type="Proteomes" id="UP000799438"/>
    </source>
</evidence>
<reference evidence="1" key="1">
    <citation type="journal article" date="2020" name="Stud. Mycol.">
        <title>101 Dothideomycetes genomes: a test case for predicting lifestyles and emergence of pathogens.</title>
        <authorList>
            <person name="Haridas S."/>
            <person name="Albert R."/>
            <person name="Binder M."/>
            <person name="Bloem J."/>
            <person name="Labutti K."/>
            <person name="Salamov A."/>
            <person name="Andreopoulos B."/>
            <person name="Baker S."/>
            <person name="Barry K."/>
            <person name="Bills G."/>
            <person name="Bluhm B."/>
            <person name="Cannon C."/>
            <person name="Castanera R."/>
            <person name="Culley D."/>
            <person name="Daum C."/>
            <person name="Ezra D."/>
            <person name="Gonzalez J."/>
            <person name="Henrissat B."/>
            <person name="Kuo A."/>
            <person name="Liang C."/>
            <person name="Lipzen A."/>
            <person name="Lutzoni F."/>
            <person name="Magnuson J."/>
            <person name="Mondo S."/>
            <person name="Nolan M."/>
            <person name="Ohm R."/>
            <person name="Pangilinan J."/>
            <person name="Park H.-J."/>
            <person name="Ramirez L."/>
            <person name="Alfaro M."/>
            <person name="Sun H."/>
            <person name="Tritt A."/>
            <person name="Yoshinaga Y."/>
            <person name="Zwiers L.-H."/>
            <person name="Turgeon B."/>
            <person name="Goodwin S."/>
            <person name="Spatafora J."/>
            <person name="Crous P."/>
            <person name="Grigoriev I."/>
        </authorList>
    </citation>
    <scope>NUCLEOTIDE SEQUENCE</scope>
    <source>
        <strain evidence="1">CBS 121167</strain>
    </source>
</reference>
<protein>
    <submittedName>
        <fullName evidence="1">Uncharacterized protein</fullName>
    </submittedName>
</protein>
<gene>
    <name evidence="1" type="ORF">K452DRAFT_299782</name>
</gene>
<dbReference type="EMBL" id="ML995491">
    <property type="protein sequence ID" value="KAF2139788.1"/>
    <property type="molecule type" value="Genomic_DNA"/>
</dbReference>
<proteinExistence type="predicted"/>
<dbReference type="AlphaFoldDB" id="A0A6A6B8B1"/>
<accession>A0A6A6B8B1</accession>
<keyword evidence="2" id="KW-1185">Reference proteome</keyword>
<dbReference type="RefSeq" id="XP_033395501.1">
    <property type="nucleotide sequence ID" value="XM_033542265.1"/>
</dbReference>
<sequence>MSTLESDGTHIAERIKNLEGQLHVRDQALSSNKTERLLQLARISGLDTESKKQSEASGKKTCSERDAEIEDLKLKHRNFQTQIEALEIDEHRVRDVSLADHNEVRDLQSKCWSRDERIRKLEADVKSQDGKIKHLKTRVSAGESKSQQLEADKVQQAERIHRIEDCNSRYEALIGDKDNQLHRAESGCWSLMRLSTIAAVRDQMISAKNDMEFELLVALL</sequence>
<organism evidence="1 2">
    <name type="scientific">Aplosporella prunicola CBS 121167</name>
    <dbReference type="NCBI Taxonomy" id="1176127"/>
    <lineage>
        <taxon>Eukaryota</taxon>
        <taxon>Fungi</taxon>
        <taxon>Dikarya</taxon>
        <taxon>Ascomycota</taxon>
        <taxon>Pezizomycotina</taxon>
        <taxon>Dothideomycetes</taxon>
        <taxon>Dothideomycetes incertae sedis</taxon>
        <taxon>Botryosphaeriales</taxon>
        <taxon>Aplosporellaceae</taxon>
        <taxon>Aplosporella</taxon>
    </lineage>
</organism>